<keyword evidence="5" id="KW-1185">Reference proteome</keyword>
<dbReference type="AlphaFoldDB" id="A0A0M0JRJ5"/>
<feature type="signal peptide" evidence="2">
    <location>
        <begin position="1"/>
        <end position="18"/>
    </location>
</feature>
<dbReference type="InterPro" id="IPR027417">
    <property type="entry name" value="P-loop_NTPase"/>
</dbReference>
<dbReference type="GO" id="GO:0008017">
    <property type="term" value="F:microtubule binding"/>
    <property type="evidence" value="ECO:0007669"/>
    <property type="project" value="TreeGrafter"/>
</dbReference>
<dbReference type="GO" id="GO:0016020">
    <property type="term" value="C:membrane"/>
    <property type="evidence" value="ECO:0007669"/>
    <property type="project" value="TreeGrafter"/>
</dbReference>
<feature type="chain" id="PRO_5005602079" description="Dynamin-type G domain-containing protein" evidence="2">
    <location>
        <begin position="19"/>
        <end position="482"/>
    </location>
</feature>
<gene>
    <name evidence="4" type="ORF">Ctob_012675</name>
</gene>
<feature type="domain" description="Dynamin-type G" evidence="3">
    <location>
        <begin position="49"/>
        <end position="359"/>
    </location>
</feature>
<dbReference type="OrthoDB" id="5061070at2759"/>
<dbReference type="SUPFAM" id="SSF52540">
    <property type="entry name" value="P-loop containing nucleoside triphosphate hydrolases"/>
    <property type="match status" value="1"/>
</dbReference>
<accession>A0A0M0JRJ5</accession>
<feature type="coiled-coil region" evidence="1">
    <location>
        <begin position="433"/>
        <end position="460"/>
    </location>
</feature>
<keyword evidence="1" id="KW-0175">Coiled coil</keyword>
<dbReference type="GO" id="GO:0003924">
    <property type="term" value="F:GTPase activity"/>
    <property type="evidence" value="ECO:0007669"/>
    <property type="project" value="InterPro"/>
</dbReference>
<dbReference type="InterPro" id="IPR001401">
    <property type="entry name" value="Dynamin_GTPase"/>
</dbReference>
<dbReference type="Pfam" id="PF00350">
    <property type="entry name" value="Dynamin_N"/>
    <property type="match status" value="1"/>
</dbReference>
<proteinExistence type="predicted"/>
<evidence type="ECO:0000313" key="4">
    <source>
        <dbReference type="EMBL" id="KOO29095.1"/>
    </source>
</evidence>
<evidence type="ECO:0000256" key="2">
    <source>
        <dbReference type="SAM" id="SignalP"/>
    </source>
</evidence>
<reference evidence="5" key="1">
    <citation type="journal article" date="2015" name="PLoS Genet.">
        <title>Genome Sequence and Transcriptome Analyses of Chrysochromulina tobin: Metabolic Tools for Enhanced Algal Fitness in the Prominent Order Prymnesiales (Haptophyceae).</title>
        <authorList>
            <person name="Hovde B.T."/>
            <person name="Deodato C.R."/>
            <person name="Hunsperger H.M."/>
            <person name="Ryken S.A."/>
            <person name="Yost W."/>
            <person name="Jha R.K."/>
            <person name="Patterson J."/>
            <person name="Monnat R.J. Jr."/>
            <person name="Barlow S.B."/>
            <person name="Starkenburg S.R."/>
            <person name="Cattolico R.A."/>
        </authorList>
    </citation>
    <scope>NUCLEOTIDE SEQUENCE</scope>
    <source>
        <strain evidence="5">CCMP291</strain>
    </source>
</reference>
<dbReference type="GO" id="GO:0005874">
    <property type="term" value="C:microtubule"/>
    <property type="evidence" value="ECO:0007669"/>
    <property type="project" value="TreeGrafter"/>
</dbReference>
<dbReference type="GO" id="GO:0005525">
    <property type="term" value="F:GTP binding"/>
    <property type="evidence" value="ECO:0007669"/>
    <property type="project" value="InterPro"/>
</dbReference>
<dbReference type="PRINTS" id="PR00195">
    <property type="entry name" value="DYNAMIN"/>
</dbReference>
<dbReference type="GO" id="GO:0005737">
    <property type="term" value="C:cytoplasm"/>
    <property type="evidence" value="ECO:0007669"/>
    <property type="project" value="TreeGrafter"/>
</dbReference>
<sequence length="482" mass="53027">MASWPIVALFATLTIAAAEDATSAPPVSLTKLQSELAQLIDVLPLDGHALEPPTIVLAGHHNDGKSALLEALIGVRLSHVGASMMTRRPLRVHLQHDETCDEPQLYLTRESEAGAPEELVPAAEVRQYVEAENGRLARTGEVDDTEIRVRMRWRNAPNVVILDTPGLLSLQSGTRTVADAALTRYSEEAERVLLAQLTPSVRVCLCLEDTADWQLSPTRRVVGRADPTLERTVLVATKLDGKLAQFSMPEDLHRLLEPPALQAQHPELLGGPIFTSVPPTRDPSPSALAEAEPEEWVSAEEVVNAMGIDGYHDGVNYMRAVCVIVVEKAHGFFATALDNLLRDFTETLMTRRVTEPMIALINELVREIIRAWREEFCRTIAIKLNACFLLPFCDELPNHLRKQVREYARELGVSEKLAEPPAGAKAIAHDERTQRLQESIDETTRRKQRLQQLAARMRAMPRVSAVAKPAGAAAGGGGMQRG</sequence>
<dbReference type="InterPro" id="IPR030381">
    <property type="entry name" value="G_DYNAMIN_dom"/>
</dbReference>
<evidence type="ECO:0000313" key="5">
    <source>
        <dbReference type="Proteomes" id="UP000037460"/>
    </source>
</evidence>
<comment type="caution">
    <text evidence="4">The sequence shown here is derived from an EMBL/GenBank/DDBJ whole genome shotgun (WGS) entry which is preliminary data.</text>
</comment>
<evidence type="ECO:0000256" key="1">
    <source>
        <dbReference type="SAM" id="Coils"/>
    </source>
</evidence>
<organism evidence="4 5">
    <name type="scientific">Chrysochromulina tobinii</name>
    <dbReference type="NCBI Taxonomy" id="1460289"/>
    <lineage>
        <taxon>Eukaryota</taxon>
        <taxon>Haptista</taxon>
        <taxon>Haptophyta</taxon>
        <taxon>Prymnesiophyceae</taxon>
        <taxon>Prymnesiales</taxon>
        <taxon>Chrysochromulinaceae</taxon>
        <taxon>Chrysochromulina</taxon>
    </lineage>
</organism>
<dbReference type="SMART" id="SM00053">
    <property type="entry name" value="DYNc"/>
    <property type="match status" value="1"/>
</dbReference>
<evidence type="ECO:0000259" key="3">
    <source>
        <dbReference type="PROSITE" id="PS51718"/>
    </source>
</evidence>
<dbReference type="InterPro" id="IPR022812">
    <property type="entry name" value="Dynamin"/>
</dbReference>
<dbReference type="Gene3D" id="3.40.50.300">
    <property type="entry name" value="P-loop containing nucleotide triphosphate hydrolases"/>
    <property type="match status" value="1"/>
</dbReference>
<dbReference type="PROSITE" id="PS51718">
    <property type="entry name" value="G_DYNAMIN_2"/>
    <property type="match status" value="1"/>
</dbReference>
<keyword evidence="2" id="KW-0732">Signal</keyword>
<dbReference type="PANTHER" id="PTHR11566">
    <property type="entry name" value="DYNAMIN"/>
    <property type="match status" value="1"/>
</dbReference>
<dbReference type="PANTHER" id="PTHR11566:SF78">
    <property type="entry name" value="DYNAMIN-LIKE PROTEIN ARC5"/>
    <property type="match status" value="1"/>
</dbReference>
<dbReference type="Proteomes" id="UP000037460">
    <property type="component" value="Unassembled WGS sequence"/>
</dbReference>
<name>A0A0M0JRJ5_9EUKA</name>
<dbReference type="EMBL" id="JWZX01002464">
    <property type="protein sequence ID" value="KOO29095.1"/>
    <property type="molecule type" value="Genomic_DNA"/>
</dbReference>
<dbReference type="InterPro" id="IPR045063">
    <property type="entry name" value="Dynamin_N"/>
</dbReference>
<protein>
    <recommendedName>
        <fullName evidence="3">Dynamin-type G domain-containing protein</fullName>
    </recommendedName>
</protein>